<feature type="domain" description="Beta-lactamase class A catalytic" evidence="1">
    <location>
        <begin position="84"/>
        <end position="291"/>
    </location>
</feature>
<dbReference type="Pfam" id="PF13354">
    <property type="entry name" value="Beta-lactamase2"/>
    <property type="match status" value="1"/>
</dbReference>
<organism evidence="2 3">
    <name type="scientific">Merdimonas faecis</name>
    <dbReference type="NCBI Taxonomy" id="1653435"/>
    <lineage>
        <taxon>Bacteria</taxon>
        <taxon>Bacillati</taxon>
        <taxon>Bacillota</taxon>
        <taxon>Clostridia</taxon>
        <taxon>Lachnospirales</taxon>
        <taxon>Lachnospiraceae</taxon>
        <taxon>Merdimonas</taxon>
    </lineage>
</organism>
<reference evidence="2" key="1">
    <citation type="journal article" date="2021" name="PeerJ">
        <title>Extensive microbial diversity within the chicken gut microbiome revealed by metagenomics and culture.</title>
        <authorList>
            <person name="Gilroy R."/>
            <person name="Ravi A."/>
            <person name="Getino M."/>
            <person name="Pursley I."/>
            <person name="Horton D.L."/>
            <person name="Alikhan N.F."/>
            <person name="Baker D."/>
            <person name="Gharbi K."/>
            <person name="Hall N."/>
            <person name="Watson M."/>
            <person name="Adriaenssens E.M."/>
            <person name="Foster-Nyarko E."/>
            <person name="Jarju S."/>
            <person name="Secka A."/>
            <person name="Antonio M."/>
            <person name="Oren A."/>
            <person name="Chaudhuri R.R."/>
            <person name="La Ragione R."/>
            <person name="Hildebrand F."/>
            <person name="Pallen M.J."/>
        </authorList>
    </citation>
    <scope>NUCLEOTIDE SEQUENCE</scope>
    <source>
        <strain evidence="2">USAMLcec4-12693</strain>
    </source>
</reference>
<dbReference type="InterPro" id="IPR045155">
    <property type="entry name" value="Beta-lactam_cat"/>
</dbReference>
<dbReference type="PANTHER" id="PTHR35333">
    <property type="entry name" value="BETA-LACTAMASE"/>
    <property type="match status" value="1"/>
</dbReference>
<dbReference type="GO" id="GO:0030655">
    <property type="term" value="P:beta-lactam antibiotic catabolic process"/>
    <property type="evidence" value="ECO:0007669"/>
    <property type="project" value="InterPro"/>
</dbReference>
<keyword evidence="2" id="KW-0378">Hydrolase</keyword>
<evidence type="ECO:0000313" key="2">
    <source>
        <dbReference type="EMBL" id="HJH49795.1"/>
    </source>
</evidence>
<gene>
    <name evidence="2" type="ORF">K8V39_05960</name>
</gene>
<dbReference type="Proteomes" id="UP000813420">
    <property type="component" value="Unassembled WGS sequence"/>
</dbReference>
<reference evidence="2" key="2">
    <citation type="submission" date="2021-09" db="EMBL/GenBank/DDBJ databases">
        <authorList>
            <person name="Gilroy R."/>
        </authorList>
    </citation>
    <scope>NUCLEOTIDE SEQUENCE</scope>
    <source>
        <strain evidence="2">USAMLcec4-12693</strain>
    </source>
</reference>
<dbReference type="RefSeq" id="WP_277271941.1">
    <property type="nucleotide sequence ID" value="NZ_DYXE01000051.1"/>
</dbReference>
<name>A0A9D2VXW8_9FIRM</name>
<proteinExistence type="predicted"/>
<dbReference type="PANTHER" id="PTHR35333:SF3">
    <property type="entry name" value="BETA-LACTAMASE-TYPE TRANSPEPTIDASE FOLD CONTAINING PROTEIN"/>
    <property type="match status" value="1"/>
</dbReference>
<dbReference type="InterPro" id="IPR000871">
    <property type="entry name" value="Beta-lactam_class-A"/>
</dbReference>
<protein>
    <submittedName>
        <fullName evidence="2">Class A beta-lactamase-related serine hydrolase</fullName>
    </submittedName>
</protein>
<dbReference type="EMBL" id="DYXE01000051">
    <property type="protein sequence ID" value="HJH49795.1"/>
    <property type="molecule type" value="Genomic_DNA"/>
</dbReference>
<evidence type="ECO:0000259" key="1">
    <source>
        <dbReference type="Pfam" id="PF13354"/>
    </source>
</evidence>
<sequence>MPKSADRYNGDSLISLQKRFVSAAFILLLFFLCLAQALTEENSKTQAEVQKVIEYPGDSGMTEELYPLRIMLEQLLYGQEGTWSIYIKDLETDEELSMNHQEMYAASLIKLFVMEKTYEDYDTVLENDMEYTGDLSQSQKKIVDLLTDMIQISDNEAFNELVRLQNKERSFSEGCEELNDWLETEGYEDTGIYHTLEPSPSEEEEISEEKNHTSARDCGHLLEAIYRGEAVSQTASSDMLMLLLGQERDSKIPAGVPEHISVANKTGETDSCQHDAAIVFGESGDYILCVMSEGLTDTEAAAALIQEISAEVYAWMEQ</sequence>
<dbReference type="AlphaFoldDB" id="A0A9D2VXW8"/>
<dbReference type="Gene3D" id="3.40.710.10">
    <property type="entry name" value="DD-peptidase/beta-lactamase superfamily"/>
    <property type="match status" value="1"/>
</dbReference>
<dbReference type="SUPFAM" id="SSF56601">
    <property type="entry name" value="beta-lactamase/transpeptidase-like"/>
    <property type="match status" value="1"/>
</dbReference>
<evidence type="ECO:0000313" key="3">
    <source>
        <dbReference type="Proteomes" id="UP000813420"/>
    </source>
</evidence>
<comment type="caution">
    <text evidence="2">The sequence shown here is derived from an EMBL/GenBank/DDBJ whole genome shotgun (WGS) entry which is preliminary data.</text>
</comment>
<dbReference type="GO" id="GO:0046677">
    <property type="term" value="P:response to antibiotic"/>
    <property type="evidence" value="ECO:0007669"/>
    <property type="project" value="InterPro"/>
</dbReference>
<dbReference type="GO" id="GO:0008800">
    <property type="term" value="F:beta-lactamase activity"/>
    <property type="evidence" value="ECO:0007669"/>
    <property type="project" value="InterPro"/>
</dbReference>
<accession>A0A9D2VXW8</accession>
<dbReference type="InterPro" id="IPR012338">
    <property type="entry name" value="Beta-lactam/transpept-like"/>
</dbReference>